<evidence type="ECO:0000256" key="1">
    <source>
        <dbReference type="ARBA" id="ARBA00007768"/>
    </source>
</evidence>
<dbReference type="GO" id="GO:0005737">
    <property type="term" value="C:cytoplasm"/>
    <property type="evidence" value="ECO:0007669"/>
    <property type="project" value="UniProtKB-SubCell"/>
</dbReference>
<protein>
    <recommendedName>
        <fullName evidence="2">PF03932 family protein CutC</fullName>
    </recommendedName>
</protein>
<dbReference type="AlphaFoldDB" id="A0A1Y3QXS5"/>
<comment type="subcellular location">
    <subcellularLocation>
        <location evidence="2">Cytoplasm</location>
    </subcellularLocation>
</comment>
<comment type="caution">
    <text evidence="2">Once thought to be involved in copper homeostasis, experiments in E.coli have shown this is not the case.</text>
</comment>
<comment type="caution">
    <text evidence="3">The sequence shown here is derived from an EMBL/GenBank/DDBJ whole genome shotgun (WGS) entry which is preliminary data.</text>
</comment>
<dbReference type="InterPro" id="IPR005627">
    <property type="entry name" value="CutC-like"/>
</dbReference>
<dbReference type="Proteomes" id="UP000195772">
    <property type="component" value="Unassembled WGS sequence"/>
</dbReference>
<dbReference type="EMBL" id="NFHB01000002">
    <property type="protein sequence ID" value="OUN04464.1"/>
    <property type="molecule type" value="Genomic_DNA"/>
</dbReference>
<proteinExistence type="inferred from homology"/>
<dbReference type="HAMAP" id="MF_00795">
    <property type="entry name" value="CutC"/>
    <property type="match status" value="1"/>
</dbReference>
<dbReference type="Pfam" id="PF03932">
    <property type="entry name" value="CutC"/>
    <property type="match status" value="1"/>
</dbReference>
<dbReference type="InterPro" id="IPR036822">
    <property type="entry name" value="CutC-like_dom_sf"/>
</dbReference>
<sequence>MTTELCAYSVEACEAARRAGVTRVELCASPYEGGTTPSAAAIRMARRIGGLQLSVMVRPRGGDFLYSDTEFRQMLEEVRFARQCGADGVVFGVLTPDGRVDVQRTAALVAEAGPMQTTFHRAFDMACDLEEALEAAVAAGCRRILTSGGRNTAVEGIDTLRALVAQAAGRIELMAGSGVNPSNVRQLAATGVDAVHFSARSVRLGGMVFRNPHVSMGGCGDVSEYDLLCADERLIRQILTLLEP</sequence>
<dbReference type="RefSeq" id="WP_087401388.1">
    <property type="nucleotide sequence ID" value="NZ_NFHB01000002.1"/>
</dbReference>
<dbReference type="GO" id="GO:0005507">
    <property type="term" value="F:copper ion binding"/>
    <property type="evidence" value="ECO:0007669"/>
    <property type="project" value="TreeGrafter"/>
</dbReference>
<dbReference type="PANTHER" id="PTHR12598:SF0">
    <property type="entry name" value="COPPER HOMEOSTASIS PROTEIN CUTC HOMOLOG"/>
    <property type="match status" value="1"/>
</dbReference>
<keyword evidence="2" id="KW-0963">Cytoplasm</keyword>
<accession>A0A1Y3QXS5</accession>
<comment type="similarity">
    <text evidence="1 2">Belongs to the CutC family.</text>
</comment>
<reference evidence="4" key="1">
    <citation type="submission" date="2017-04" db="EMBL/GenBank/DDBJ databases">
        <title>Function of individual gut microbiota members based on whole genome sequencing of pure cultures obtained from chicken caecum.</title>
        <authorList>
            <person name="Medvecky M."/>
            <person name="Cejkova D."/>
            <person name="Polansky O."/>
            <person name="Karasova D."/>
            <person name="Kubasova T."/>
            <person name="Cizek A."/>
            <person name="Rychlik I."/>
        </authorList>
    </citation>
    <scope>NUCLEOTIDE SEQUENCE [LARGE SCALE GENOMIC DNA]</scope>
    <source>
        <strain evidence="4">An90</strain>
    </source>
</reference>
<dbReference type="SUPFAM" id="SSF110395">
    <property type="entry name" value="CutC-like"/>
    <property type="match status" value="1"/>
</dbReference>
<name>A0A1Y3QXS5_9BACT</name>
<evidence type="ECO:0000256" key="2">
    <source>
        <dbReference type="HAMAP-Rule" id="MF_00795"/>
    </source>
</evidence>
<dbReference type="OrthoDB" id="9815677at2"/>
<organism evidence="3 4">
    <name type="scientific">Alistipes onderdonkii</name>
    <dbReference type="NCBI Taxonomy" id="328813"/>
    <lineage>
        <taxon>Bacteria</taxon>
        <taxon>Pseudomonadati</taxon>
        <taxon>Bacteroidota</taxon>
        <taxon>Bacteroidia</taxon>
        <taxon>Bacteroidales</taxon>
        <taxon>Rikenellaceae</taxon>
        <taxon>Alistipes</taxon>
    </lineage>
</organism>
<dbReference type="FunFam" id="3.20.20.380:FF:000001">
    <property type="entry name" value="Copper homeostasis protein CutC"/>
    <property type="match status" value="1"/>
</dbReference>
<dbReference type="PANTHER" id="PTHR12598">
    <property type="entry name" value="COPPER HOMEOSTASIS PROTEIN CUTC"/>
    <property type="match status" value="1"/>
</dbReference>
<dbReference type="Gene3D" id="3.20.20.380">
    <property type="entry name" value="Copper homeostasis (CutC) domain"/>
    <property type="match status" value="1"/>
</dbReference>
<evidence type="ECO:0000313" key="3">
    <source>
        <dbReference type="EMBL" id="OUN04464.1"/>
    </source>
</evidence>
<gene>
    <name evidence="2" type="primary">cutC</name>
    <name evidence="3" type="ORF">B5G41_03915</name>
</gene>
<evidence type="ECO:0000313" key="4">
    <source>
        <dbReference type="Proteomes" id="UP000195772"/>
    </source>
</evidence>
<dbReference type="eggNOG" id="COG3142">
    <property type="taxonomic scope" value="Bacteria"/>
</dbReference>